<proteinExistence type="inferred from homology"/>
<dbReference type="GO" id="GO:0046872">
    <property type="term" value="F:metal ion binding"/>
    <property type="evidence" value="ECO:0007669"/>
    <property type="project" value="UniProtKB-KW"/>
</dbReference>
<dbReference type="PANTHER" id="PTHR43742:SF2">
    <property type="entry name" value="ASSIMILATORY NITRATE REDUCTASE CATALYTIC SUBUNIT"/>
    <property type="match status" value="1"/>
</dbReference>
<comment type="caution">
    <text evidence="7">The sequence shown here is derived from an EMBL/GenBank/DDBJ whole genome shotgun (WGS) entry which is preliminary data.</text>
</comment>
<keyword evidence="4" id="KW-0411">Iron-sulfur</keyword>
<gene>
    <name evidence="7" type="ORF">C8D93_1034</name>
</gene>
<evidence type="ECO:0000313" key="7">
    <source>
        <dbReference type="EMBL" id="PXV69431.1"/>
    </source>
</evidence>
<dbReference type="InterPro" id="IPR009010">
    <property type="entry name" value="Asp_de-COase-like_dom_sf"/>
</dbReference>
<dbReference type="InterPro" id="IPR006656">
    <property type="entry name" value="Mopterin_OxRdtase"/>
</dbReference>
<dbReference type="Pfam" id="PF00384">
    <property type="entry name" value="Molybdopterin"/>
    <property type="match status" value="1"/>
</dbReference>
<dbReference type="Gene3D" id="2.40.40.20">
    <property type="match status" value="1"/>
</dbReference>
<sequence>MSREIYTHCHYCASLCGVAVEVDDTGRDIVDIRPDRENPFSWGDFCRKGKAAAGMRNHPQRITTPMRRVGDRYVPATYEEAIADIAERMNRIIERHGADAVGSYHGNPLGHNFGDSNLHSGLLAAIGTGNRFWVGSLDQNSLHVVQEEMFGCELMSVPTDIDACECFLLIGMDPAVSKFGWIEVIPNGWNRVLAARDRGADLIVVDPRVTSTTREARTHVLVRPGEDWAFLLALIRIIVDEGWNRAPEAVPVNGLDEFFALVREADLDALSARCGVPIPQLRDVAERFAKANTAACVTHTGLAHSGTGTVGEWLSQLLNLITNRMDMPGGKRYERGFVDLPKAWAMMAPKSKHRSRLRDLPTVAGFHTVAEMADEILTPGPGQIRAMLICSGNPVVSGPDGDTLDRALSELDLLVAVDIVQRESHRHAHWLIPGTHWLEREGLHLAFGSIMDQPFAQYARRAVAPPEGVREEWRFFVDLALKMKRPLFGIRGVNAIVRASRALAKLLGLKKFEFGPAWFEWLMVTAGRRVKLRDIKARAHGHLYDRKRYGDLAKSLRTPSRKIECAPPALMDECRRLLSLPPPACDPDYPFVLLSRRNRESMNSWMNENAQLFQQHRGNQAELHADDMQALGLEDGDRVRVRSAVGEIELTVTTGNGGLPGIVTIPHGWGSRVFDARTPGRFSQWGTNRNRLVDNRAIDPLSQTPLLNMTRVRIERLDATADAGPDAGTQAASQGVSEGASRTVAAA</sequence>
<dbReference type="RefSeq" id="WP_110264381.1">
    <property type="nucleotide sequence ID" value="NZ_CAKZQT010000021.1"/>
</dbReference>
<dbReference type="Pfam" id="PF01568">
    <property type="entry name" value="Molydop_binding"/>
    <property type="match status" value="1"/>
</dbReference>
<evidence type="ECO:0000256" key="5">
    <source>
        <dbReference type="SAM" id="MobiDB-lite"/>
    </source>
</evidence>
<reference evidence="7 8" key="1">
    <citation type="submission" date="2018-04" db="EMBL/GenBank/DDBJ databases">
        <title>Genomic Encyclopedia of Type Strains, Phase IV (KMG-IV): sequencing the most valuable type-strain genomes for metagenomic binning, comparative biology and taxonomic classification.</title>
        <authorList>
            <person name="Goeker M."/>
        </authorList>
    </citation>
    <scope>NUCLEOTIDE SEQUENCE [LARGE SCALE GENOMIC DNA]</scope>
    <source>
        <strain evidence="7 8">DSM 104150</strain>
    </source>
</reference>
<feature type="domain" description="4Fe-4S Mo/W bis-MGD-type" evidence="6">
    <location>
        <begin position="2"/>
        <end position="60"/>
    </location>
</feature>
<dbReference type="PANTHER" id="PTHR43742">
    <property type="entry name" value="TRIMETHYLAMINE-N-OXIDE REDUCTASE"/>
    <property type="match status" value="1"/>
</dbReference>
<dbReference type="OrthoDB" id="9815647at2"/>
<evidence type="ECO:0000256" key="1">
    <source>
        <dbReference type="ARBA" id="ARBA00010312"/>
    </source>
</evidence>
<dbReference type="InterPro" id="IPR050612">
    <property type="entry name" value="Prok_Mopterin_Oxidored"/>
</dbReference>
<dbReference type="Gene3D" id="3.40.228.10">
    <property type="entry name" value="Dimethylsulfoxide Reductase, domain 2"/>
    <property type="match status" value="1"/>
</dbReference>
<accession>A0A318EAD6</accession>
<dbReference type="AlphaFoldDB" id="A0A318EAD6"/>
<dbReference type="EMBL" id="QICN01000003">
    <property type="protein sequence ID" value="PXV69431.1"/>
    <property type="molecule type" value="Genomic_DNA"/>
</dbReference>
<protein>
    <submittedName>
        <fullName evidence="7">Formate dehydrogenase</fullName>
    </submittedName>
</protein>
<dbReference type="InterPro" id="IPR006657">
    <property type="entry name" value="MoPterin_dinucl-bd_dom"/>
</dbReference>
<feature type="region of interest" description="Disordered" evidence="5">
    <location>
        <begin position="721"/>
        <end position="747"/>
    </location>
</feature>
<dbReference type="SUPFAM" id="SSF50692">
    <property type="entry name" value="ADC-like"/>
    <property type="match status" value="1"/>
</dbReference>
<name>A0A318EAD6_9GAMM</name>
<evidence type="ECO:0000313" key="8">
    <source>
        <dbReference type="Proteomes" id="UP000248330"/>
    </source>
</evidence>
<organism evidence="7 8">
    <name type="scientific">Sinimarinibacterium flocculans</name>
    <dbReference type="NCBI Taxonomy" id="985250"/>
    <lineage>
        <taxon>Bacteria</taxon>
        <taxon>Pseudomonadati</taxon>
        <taxon>Pseudomonadota</taxon>
        <taxon>Gammaproteobacteria</taxon>
        <taxon>Nevskiales</taxon>
        <taxon>Nevskiaceae</taxon>
        <taxon>Sinimarinibacterium</taxon>
    </lineage>
</organism>
<keyword evidence="3" id="KW-0408">Iron</keyword>
<evidence type="ECO:0000256" key="3">
    <source>
        <dbReference type="ARBA" id="ARBA00023004"/>
    </source>
</evidence>
<evidence type="ECO:0000259" key="6">
    <source>
        <dbReference type="PROSITE" id="PS51669"/>
    </source>
</evidence>
<dbReference type="SUPFAM" id="SSF53706">
    <property type="entry name" value="Formate dehydrogenase/DMSO reductase, domains 1-3"/>
    <property type="match status" value="1"/>
</dbReference>
<evidence type="ECO:0000256" key="2">
    <source>
        <dbReference type="ARBA" id="ARBA00022723"/>
    </source>
</evidence>
<dbReference type="GO" id="GO:0051536">
    <property type="term" value="F:iron-sulfur cluster binding"/>
    <property type="evidence" value="ECO:0007669"/>
    <property type="project" value="UniProtKB-KW"/>
</dbReference>
<keyword evidence="2" id="KW-0479">Metal-binding</keyword>
<evidence type="ECO:0000256" key="4">
    <source>
        <dbReference type="ARBA" id="ARBA00023014"/>
    </source>
</evidence>
<dbReference type="InterPro" id="IPR006963">
    <property type="entry name" value="Mopterin_OxRdtase_4Fe-4S_dom"/>
</dbReference>
<feature type="compositionally biased region" description="Low complexity" evidence="5">
    <location>
        <begin position="721"/>
        <end position="732"/>
    </location>
</feature>
<dbReference type="GO" id="GO:0016491">
    <property type="term" value="F:oxidoreductase activity"/>
    <property type="evidence" value="ECO:0007669"/>
    <property type="project" value="InterPro"/>
</dbReference>
<keyword evidence="8" id="KW-1185">Reference proteome</keyword>
<comment type="similarity">
    <text evidence="1">Belongs to the prokaryotic molybdopterin-containing oxidoreductase family.</text>
</comment>
<dbReference type="PROSITE" id="PS51669">
    <property type="entry name" value="4FE4S_MOW_BIS_MGD"/>
    <property type="match status" value="1"/>
</dbReference>
<dbReference type="Gene3D" id="3.40.50.740">
    <property type="match status" value="1"/>
</dbReference>
<dbReference type="SMART" id="SM00926">
    <property type="entry name" value="Molybdop_Fe4S4"/>
    <property type="match status" value="1"/>
</dbReference>
<dbReference type="Proteomes" id="UP000248330">
    <property type="component" value="Unassembled WGS sequence"/>
</dbReference>
<dbReference type="GO" id="GO:0043546">
    <property type="term" value="F:molybdopterin cofactor binding"/>
    <property type="evidence" value="ECO:0007669"/>
    <property type="project" value="InterPro"/>
</dbReference>
<dbReference type="Gene3D" id="2.20.25.90">
    <property type="entry name" value="ADC-like domains"/>
    <property type="match status" value="1"/>
</dbReference>
<dbReference type="Pfam" id="PF04879">
    <property type="entry name" value="Molybdop_Fe4S4"/>
    <property type="match status" value="1"/>
</dbReference>